<evidence type="ECO:0000256" key="1">
    <source>
        <dbReference type="ARBA" id="ARBA00004589"/>
    </source>
</evidence>
<dbReference type="PANTHER" id="PTHR33562:SF18">
    <property type="entry name" value="BOUDIN-RELATED"/>
    <property type="match status" value="1"/>
</dbReference>
<accession>A0AAV0WT58</accession>
<dbReference type="GO" id="GO:0030431">
    <property type="term" value="P:sleep"/>
    <property type="evidence" value="ECO:0007669"/>
    <property type="project" value="InterPro"/>
</dbReference>
<dbReference type="InterPro" id="IPR031424">
    <property type="entry name" value="QVR-like"/>
</dbReference>
<keyword evidence="2" id="KW-0336">GPI-anchor</keyword>
<evidence type="ECO:0000256" key="8">
    <source>
        <dbReference type="ARBA" id="ARBA00023288"/>
    </source>
</evidence>
<keyword evidence="11" id="KW-1185">Reference proteome</keyword>
<dbReference type="InterPro" id="IPR050975">
    <property type="entry name" value="Sleep_regulator"/>
</dbReference>
<evidence type="ECO:0000313" key="10">
    <source>
        <dbReference type="EMBL" id="CAI6358661.1"/>
    </source>
</evidence>
<evidence type="ECO:0000256" key="4">
    <source>
        <dbReference type="ARBA" id="ARBA00022729"/>
    </source>
</evidence>
<name>A0AAV0WT58_9HEMI</name>
<keyword evidence="6" id="KW-0472">Membrane</keyword>
<keyword evidence="7" id="KW-0325">Glycoprotein</keyword>
<comment type="caution">
    <text evidence="10">The sequence shown here is derived from an EMBL/GenBank/DDBJ whole genome shotgun (WGS) entry which is preliminary data.</text>
</comment>
<evidence type="ECO:0000256" key="6">
    <source>
        <dbReference type="ARBA" id="ARBA00023136"/>
    </source>
</evidence>
<dbReference type="GO" id="GO:0098552">
    <property type="term" value="C:side of membrane"/>
    <property type="evidence" value="ECO:0007669"/>
    <property type="project" value="UniProtKB-KW"/>
</dbReference>
<keyword evidence="4 9" id="KW-0732">Signal</keyword>
<evidence type="ECO:0000256" key="2">
    <source>
        <dbReference type="ARBA" id="ARBA00022622"/>
    </source>
</evidence>
<keyword evidence="3" id="KW-0812">Transmembrane</keyword>
<sequence length="139" mass="15572">MVNANNLFVLVLIAFICTVRSAGSISCYQCNSTDINYQFQCTETMDNIGNLRPTPCTNLNNAAYCVTHIGLHNGALEVRRYCSSHNLGNYCNYFKPPGNEKEYKTCIYTCAASGCNGPGELKLAKYIKSLPIYRWFKNL</sequence>
<organism evidence="10 11">
    <name type="scientific">Macrosiphum euphorbiae</name>
    <name type="common">potato aphid</name>
    <dbReference type="NCBI Taxonomy" id="13131"/>
    <lineage>
        <taxon>Eukaryota</taxon>
        <taxon>Metazoa</taxon>
        <taxon>Ecdysozoa</taxon>
        <taxon>Arthropoda</taxon>
        <taxon>Hexapoda</taxon>
        <taxon>Insecta</taxon>
        <taxon>Pterygota</taxon>
        <taxon>Neoptera</taxon>
        <taxon>Paraneoptera</taxon>
        <taxon>Hemiptera</taxon>
        <taxon>Sternorrhyncha</taxon>
        <taxon>Aphidomorpha</taxon>
        <taxon>Aphidoidea</taxon>
        <taxon>Aphididae</taxon>
        <taxon>Macrosiphini</taxon>
        <taxon>Macrosiphum</taxon>
    </lineage>
</organism>
<evidence type="ECO:0008006" key="12">
    <source>
        <dbReference type="Google" id="ProtNLM"/>
    </source>
</evidence>
<gene>
    <name evidence="10" type="ORF">MEUPH1_LOCUS14155</name>
</gene>
<evidence type="ECO:0000256" key="9">
    <source>
        <dbReference type="SAM" id="SignalP"/>
    </source>
</evidence>
<reference evidence="10 11" key="1">
    <citation type="submission" date="2023-01" db="EMBL/GenBank/DDBJ databases">
        <authorList>
            <person name="Whitehead M."/>
        </authorList>
    </citation>
    <scope>NUCLEOTIDE SEQUENCE [LARGE SCALE GENOMIC DNA]</scope>
</reference>
<feature type="chain" id="PRO_5043976222" description="Protein sleepless" evidence="9">
    <location>
        <begin position="22"/>
        <end position="139"/>
    </location>
</feature>
<dbReference type="EMBL" id="CARXXK010000002">
    <property type="protein sequence ID" value="CAI6358661.1"/>
    <property type="molecule type" value="Genomic_DNA"/>
</dbReference>
<keyword evidence="8" id="KW-0449">Lipoprotein</keyword>
<proteinExistence type="predicted"/>
<feature type="signal peptide" evidence="9">
    <location>
        <begin position="1"/>
        <end position="21"/>
    </location>
</feature>
<dbReference type="CDD" id="cd23590">
    <property type="entry name" value="TFP_LU_ECD_Bou"/>
    <property type="match status" value="1"/>
</dbReference>
<dbReference type="Proteomes" id="UP001160148">
    <property type="component" value="Unassembled WGS sequence"/>
</dbReference>
<dbReference type="AlphaFoldDB" id="A0AAV0WT58"/>
<dbReference type="GO" id="GO:0032222">
    <property type="term" value="P:regulation of synaptic transmission, cholinergic"/>
    <property type="evidence" value="ECO:0007669"/>
    <property type="project" value="InterPro"/>
</dbReference>
<protein>
    <recommendedName>
        <fullName evidence="12">Protein sleepless</fullName>
    </recommendedName>
</protein>
<evidence type="ECO:0000256" key="3">
    <source>
        <dbReference type="ARBA" id="ARBA00022692"/>
    </source>
</evidence>
<evidence type="ECO:0000256" key="5">
    <source>
        <dbReference type="ARBA" id="ARBA00022989"/>
    </source>
</evidence>
<evidence type="ECO:0000313" key="11">
    <source>
        <dbReference type="Proteomes" id="UP001160148"/>
    </source>
</evidence>
<comment type="subcellular location">
    <subcellularLocation>
        <location evidence="1">Membrane</location>
        <topology evidence="1">Lipid-anchor</topology>
        <topology evidence="1">GPI-anchor</topology>
    </subcellularLocation>
</comment>
<evidence type="ECO:0000256" key="7">
    <source>
        <dbReference type="ARBA" id="ARBA00023180"/>
    </source>
</evidence>
<keyword evidence="5" id="KW-1133">Transmembrane helix</keyword>
<dbReference type="PANTHER" id="PTHR33562">
    <property type="entry name" value="ATILLA, ISOFORM B-RELATED-RELATED"/>
    <property type="match status" value="1"/>
</dbReference>
<dbReference type="Pfam" id="PF17064">
    <property type="entry name" value="QVR"/>
    <property type="match status" value="1"/>
</dbReference>